<evidence type="ECO:0000313" key="3">
    <source>
        <dbReference type="WBParaSite" id="BPAG_0000984401-mRNA-1"/>
    </source>
</evidence>
<proteinExistence type="predicted"/>
<organism evidence="3">
    <name type="scientific">Brugia pahangi</name>
    <name type="common">Filarial nematode worm</name>
    <dbReference type="NCBI Taxonomy" id="6280"/>
    <lineage>
        <taxon>Eukaryota</taxon>
        <taxon>Metazoa</taxon>
        <taxon>Ecdysozoa</taxon>
        <taxon>Nematoda</taxon>
        <taxon>Chromadorea</taxon>
        <taxon>Rhabditida</taxon>
        <taxon>Spirurina</taxon>
        <taxon>Spiruromorpha</taxon>
        <taxon>Filarioidea</taxon>
        <taxon>Onchocercidae</taxon>
        <taxon>Brugia</taxon>
    </lineage>
</organism>
<accession>A0A0N4TMZ9</accession>
<evidence type="ECO:0000313" key="2">
    <source>
        <dbReference type="Proteomes" id="UP000278627"/>
    </source>
</evidence>
<dbReference type="Proteomes" id="UP000278627">
    <property type="component" value="Unassembled WGS sequence"/>
</dbReference>
<dbReference type="WBParaSite" id="BPAG_0000984401-mRNA-1">
    <property type="protein sequence ID" value="BPAG_0000984401-mRNA-1"/>
    <property type="gene ID" value="BPAG_0000984401"/>
</dbReference>
<dbReference type="AlphaFoldDB" id="A0A0N4TMZ9"/>
<evidence type="ECO:0000313" key="1">
    <source>
        <dbReference type="EMBL" id="VDN90992.1"/>
    </source>
</evidence>
<sequence>MASNLNIKRGPSKYDSNKPIKCCVHGDKCSIGLKTMSTETLTRSEKSSESISFEEQEPIVFRLQRAESFTKFKFTRFLGHEYICERNAIEKDPRKMKESKSIEDNSAFPMKRYYIGIVTPQTAELFVSRNTAFRLYHSLKEINNEKVPLCIVYKNSRGDFYHYLIRERFDKNLHTDLLYVDCGDEEPPEFIGIEALIKYYTVYASLHSFSHANGLSVDVFPWWHLISNV</sequence>
<reference evidence="1 2" key="2">
    <citation type="submission" date="2018-11" db="EMBL/GenBank/DDBJ databases">
        <authorList>
            <consortium name="Pathogen Informatics"/>
        </authorList>
    </citation>
    <scope>NUCLEOTIDE SEQUENCE [LARGE SCALE GENOMIC DNA]</scope>
</reference>
<name>A0A0N4TMZ9_BRUPA</name>
<protein>
    <submittedName>
        <fullName evidence="3">SH2 domain-containing protein</fullName>
    </submittedName>
</protein>
<keyword evidence="2" id="KW-1185">Reference proteome</keyword>
<reference evidence="3" key="1">
    <citation type="submission" date="2017-02" db="UniProtKB">
        <authorList>
            <consortium name="WormBaseParasite"/>
        </authorList>
    </citation>
    <scope>IDENTIFICATION</scope>
</reference>
<dbReference type="EMBL" id="UZAD01013165">
    <property type="protein sequence ID" value="VDN90992.1"/>
    <property type="molecule type" value="Genomic_DNA"/>
</dbReference>
<dbReference type="PANTHER" id="PTHR31128">
    <property type="entry name" value="PROTEIN CBR-CLEC-135-RELATED"/>
    <property type="match status" value="1"/>
</dbReference>
<dbReference type="PANTHER" id="PTHR31128:SF9">
    <property type="entry name" value="DUF3444 DOMAIN-CONTAINING PROTEIN-RELATED"/>
    <property type="match status" value="1"/>
</dbReference>
<gene>
    <name evidence="1" type="ORF">BPAG_LOCUS9806</name>
</gene>